<dbReference type="AlphaFoldDB" id="A5Z7X8"/>
<evidence type="ECO:0000256" key="3">
    <source>
        <dbReference type="ARBA" id="ARBA00022475"/>
    </source>
</evidence>
<dbReference type="Pfam" id="PF00528">
    <property type="entry name" value="BPD_transp_1"/>
    <property type="match status" value="1"/>
</dbReference>
<dbReference type="RefSeq" id="WP_005363345.1">
    <property type="nucleotide sequence ID" value="NZ_DS264285.1"/>
</dbReference>
<dbReference type="OrthoDB" id="9771544at2"/>
<dbReference type="InterPro" id="IPR035906">
    <property type="entry name" value="MetI-like_sf"/>
</dbReference>
<dbReference type="SUPFAM" id="SSF161098">
    <property type="entry name" value="MetI-like"/>
    <property type="match status" value="1"/>
</dbReference>
<feature type="transmembrane region" description="Helical" evidence="7">
    <location>
        <begin position="95"/>
        <end position="116"/>
    </location>
</feature>
<evidence type="ECO:0000256" key="5">
    <source>
        <dbReference type="ARBA" id="ARBA00022989"/>
    </source>
</evidence>
<evidence type="ECO:0000313" key="10">
    <source>
        <dbReference type="Proteomes" id="UP000006000"/>
    </source>
</evidence>
<protein>
    <submittedName>
        <fullName evidence="9">ABC transporter, permease protein</fullName>
    </submittedName>
</protein>
<dbReference type="GO" id="GO:0055085">
    <property type="term" value="P:transmembrane transport"/>
    <property type="evidence" value="ECO:0007669"/>
    <property type="project" value="InterPro"/>
</dbReference>
<keyword evidence="6 7" id="KW-0472">Membrane</keyword>
<keyword evidence="2 7" id="KW-0813">Transport</keyword>
<keyword evidence="5 7" id="KW-1133">Transmembrane helix</keyword>
<evidence type="ECO:0000256" key="6">
    <source>
        <dbReference type="ARBA" id="ARBA00023136"/>
    </source>
</evidence>
<dbReference type="Proteomes" id="UP000006000">
    <property type="component" value="Unassembled WGS sequence"/>
</dbReference>
<reference evidence="9 10" key="2">
    <citation type="submission" date="2007-04" db="EMBL/GenBank/DDBJ databases">
        <title>Draft genome sequence of Eubacterium ventriosum (ATCC 27560).</title>
        <authorList>
            <person name="Sudarsanam P."/>
            <person name="Ley R."/>
            <person name="Guruge J."/>
            <person name="Turnbaugh P.J."/>
            <person name="Mahowald M."/>
            <person name="Liep D."/>
            <person name="Gordon J."/>
        </authorList>
    </citation>
    <scope>NUCLEOTIDE SEQUENCE [LARGE SCALE GENOMIC DNA]</scope>
    <source>
        <strain evidence="9 10">ATCC 27560</strain>
    </source>
</reference>
<name>A5Z7X8_9FIRM</name>
<dbReference type="GO" id="GO:0005886">
    <property type="term" value="C:plasma membrane"/>
    <property type="evidence" value="ECO:0007669"/>
    <property type="project" value="UniProtKB-SubCell"/>
</dbReference>
<feature type="transmembrane region" description="Helical" evidence="7">
    <location>
        <begin position="246"/>
        <end position="279"/>
    </location>
</feature>
<evidence type="ECO:0000256" key="2">
    <source>
        <dbReference type="ARBA" id="ARBA00022448"/>
    </source>
</evidence>
<feature type="transmembrane region" description="Helical" evidence="7">
    <location>
        <begin position="201"/>
        <end position="226"/>
    </location>
</feature>
<evidence type="ECO:0000259" key="8">
    <source>
        <dbReference type="PROSITE" id="PS50928"/>
    </source>
</evidence>
<feature type="transmembrane region" description="Helical" evidence="7">
    <location>
        <begin position="159"/>
        <end position="180"/>
    </location>
</feature>
<gene>
    <name evidence="9" type="ORF">EUBVEN_01818</name>
</gene>
<evidence type="ECO:0000256" key="4">
    <source>
        <dbReference type="ARBA" id="ARBA00022692"/>
    </source>
</evidence>
<keyword evidence="4 7" id="KW-0812">Transmembrane</keyword>
<dbReference type="STRING" id="411463.EUBVEN_01818"/>
<dbReference type="PANTHER" id="PTHR43744:SF1">
    <property type="entry name" value="BINDING-PROTEIN-DEPENDENT TRANSPORT SYSTEMS INNER MEMBRANE COMPONENT"/>
    <property type="match status" value="1"/>
</dbReference>
<dbReference type="Gene3D" id="1.10.3720.10">
    <property type="entry name" value="MetI-like"/>
    <property type="match status" value="1"/>
</dbReference>
<feature type="transmembrane region" description="Helical" evidence="7">
    <location>
        <begin position="128"/>
        <end position="153"/>
    </location>
</feature>
<dbReference type="PANTHER" id="PTHR43744">
    <property type="entry name" value="ABC TRANSPORTER PERMEASE PROTEIN MG189-RELATED-RELATED"/>
    <property type="match status" value="1"/>
</dbReference>
<reference evidence="9 10" key="1">
    <citation type="submission" date="2007-03" db="EMBL/GenBank/DDBJ databases">
        <authorList>
            <person name="Fulton L."/>
            <person name="Clifton S."/>
            <person name="Fulton B."/>
            <person name="Xu J."/>
            <person name="Minx P."/>
            <person name="Pepin K.H."/>
            <person name="Johnson M."/>
            <person name="Thiruvilangam P."/>
            <person name="Bhonagiri V."/>
            <person name="Nash W.E."/>
            <person name="Mardis E.R."/>
            <person name="Wilson R.K."/>
        </authorList>
    </citation>
    <scope>NUCLEOTIDE SEQUENCE [LARGE SCALE GENOMIC DNA]</scope>
    <source>
        <strain evidence="9 10">ATCC 27560</strain>
    </source>
</reference>
<sequence length="295" mass="32806">MLKRKRRHKLGTSNTDPARFNKSQIKIYGYLIPISIVMLLPIIYIVVSAFKPMDELFAYPPRFYVKNPTFDNFRRLFEVSSDTAISAGRYLFNTFVNTVVIMFLNVWISVCVGFVLSKKTFRGKDALLQVNNMALMFVQTAVAIPTYFVIVYTGLRNNFLVGIIPALVVPTGVFLVKQFIDQLPDALIEAARIDGATDYQIIRKVVFPLVKPALATVMLLAFQGAWLDANASTMYLDSETLKTFAYYIGTLTAGGSVITQGIAAAGALIMLVPNIVLFIILQSRVMNTMANSGIK</sequence>
<feature type="domain" description="ABC transmembrane type-1" evidence="8">
    <location>
        <begin position="91"/>
        <end position="281"/>
    </location>
</feature>
<proteinExistence type="inferred from homology"/>
<keyword evidence="3" id="KW-1003">Cell membrane</keyword>
<dbReference type="HOGENOM" id="CLU_016047_1_1_9"/>
<dbReference type="EMBL" id="AAVL02000035">
    <property type="protein sequence ID" value="EDM51035.1"/>
    <property type="molecule type" value="Genomic_DNA"/>
</dbReference>
<dbReference type="eggNOG" id="COG0395">
    <property type="taxonomic scope" value="Bacteria"/>
</dbReference>
<dbReference type="PROSITE" id="PS50928">
    <property type="entry name" value="ABC_TM1"/>
    <property type="match status" value="1"/>
</dbReference>
<comment type="subcellular location">
    <subcellularLocation>
        <location evidence="1 7">Cell membrane</location>
        <topology evidence="1 7">Multi-pass membrane protein</topology>
    </subcellularLocation>
</comment>
<evidence type="ECO:0000256" key="7">
    <source>
        <dbReference type="RuleBase" id="RU363032"/>
    </source>
</evidence>
<evidence type="ECO:0000313" key="9">
    <source>
        <dbReference type="EMBL" id="EDM51035.1"/>
    </source>
</evidence>
<evidence type="ECO:0000256" key="1">
    <source>
        <dbReference type="ARBA" id="ARBA00004651"/>
    </source>
</evidence>
<comment type="similarity">
    <text evidence="7">Belongs to the binding-protein-dependent transport system permease family.</text>
</comment>
<dbReference type="InterPro" id="IPR000515">
    <property type="entry name" value="MetI-like"/>
</dbReference>
<accession>A5Z7X8</accession>
<dbReference type="CDD" id="cd06261">
    <property type="entry name" value="TM_PBP2"/>
    <property type="match status" value="1"/>
</dbReference>
<organism evidence="9 10">
    <name type="scientific">Eubacterium ventriosum ATCC 27560</name>
    <dbReference type="NCBI Taxonomy" id="411463"/>
    <lineage>
        <taxon>Bacteria</taxon>
        <taxon>Bacillati</taxon>
        <taxon>Bacillota</taxon>
        <taxon>Clostridia</taxon>
        <taxon>Eubacteriales</taxon>
        <taxon>Eubacteriaceae</taxon>
        <taxon>Eubacterium</taxon>
    </lineage>
</organism>
<feature type="transmembrane region" description="Helical" evidence="7">
    <location>
        <begin position="27"/>
        <end position="50"/>
    </location>
</feature>
<comment type="caution">
    <text evidence="9">The sequence shown here is derived from an EMBL/GenBank/DDBJ whole genome shotgun (WGS) entry which is preliminary data.</text>
</comment>